<name>A0A524RNV8_9CHRO</name>
<dbReference type="EMBL" id="SRMO01000054">
    <property type="protein sequence ID" value="TGG93026.1"/>
    <property type="molecule type" value="Genomic_DNA"/>
</dbReference>
<protein>
    <submittedName>
        <fullName evidence="1">Uncharacterized protein</fullName>
    </submittedName>
</protein>
<reference evidence="1 2" key="1">
    <citation type="journal article" date="2019" name="mSystems">
        <title>Life at home and on the roam: Genomic adaptions reflect the dual lifestyle of an intracellular, facultative symbiont.</title>
        <authorList>
            <person name="Burgsdorf I."/>
        </authorList>
    </citation>
    <scope>NUCLEOTIDE SEQUENCE [LARGE SCALE GENOMIC DNA]</scope>
    <source>
        <strain evidence="1">277cV</strain>
    </source>
</reference>
<sequence>MEPRSTTLGPDELEQLQAFLKEWLRVSGRNQSDLARALGLTSTRMLSLLEELVLIRRKEGLAAVAECLCAVEAVWARDGGVGQSGLTGVKPEDVELQLDLLLNQIRLDAT</sequence>
<dbReference type="Proteomes" id="UP000317990">
    <property type="component" value="Unassembled WGS sequence"/>
</dbReference>
<gene>
    <name evidence="1" type="ORF">ERJ67_04485</name>
</gene>
<organism evidence="1 2">
    <name type="scientific">Aphanocapsa feldmannii 277cV</name>
    <dbReference type="NCBI Taxonomy" id="2507553"/>
    <lineage>
        <taxon>Bacteria</taxon>
        <taxon>Bacillati</taxon>
        <taxon>Cyanobacteriota</taxon>
        <taxon>Cyanophyceae</taxon>
        <taxon>Oscillatoriophycideae</taxon>
        <taxon>Chroococcales</taxon>
        <taxon>Microcystaceae</taxon>
        <taxon>Aphanocapsa</taxon>
    </lineage>
</organism>
<proteinExistence type="predicted"/>
<accession>A0A524RNV8</accession>
<evidence type="ECO:0000313" key="1">
    <source>
        <dbReference type="EMBL" id="TGG93026.1"/>
    </source>
</evidence>
<evidence type="ECO:0000313" key="2">
    <source>
        <dbReference type="Proteomes" id="UP000317990"/>
    </source>
</evidence>
<dbReference type="AlphaFoldDB" id="A0A524RNV8"/>
<comment type="caution">
    <text evidence="1">The sequence shown here is derived from an EMBL/GenBank/DDBJ whole genome shotgun (WGS) entry which is preliminary data.</text>
</comment>